<dbReference type="Proteomes" id="UP001400965">
    <property type="component" value="Unassembled WGS sequence"/>
</dbReference>
<proteinExistence type="predicted"/>
<sequence>MNKDIKQLLRTVQEHTRAIREFKYKVSMKYNNATNEDTSSRIIEKVHSIEVLYEKFEEDYYWLNATGEDNDLLVDLRNSIDEFHKEILSLK</sequence>
<keyword evidence="2" id="KW-1185">Reference proteome</keyword>
<dbReference type="RefSeq" id="WP_346047158.1">
    <property type="nucleotide sequence ID" value="NZ_BAAACP010000035.1"/>
</dbReference>
<comment type="caution">
    <text evidence="1">The sequence shown here is derived from an EMBL/GenBank/DDBJ whole genome shotgun (WGS) entry which is preliminary data.</text>
</comment>
<protein>
    <submittedName>
        <fullName evidence="1">Uncharacterized protein</fullName>
    </submittedName>
</protein>
<dbReference type="EMBL" id="BAAACP010000035">
    <property type="protein sequence ID" value="GAA0866630.1"/>
    <property type="molecule type" value="Genomic_DNA"/>
</dbReference>
<accession>A0ABN1MBR2</accession>
<evidence type="ECO:0000313" key="1">
    <source>
        <dbReference type="EMBL" id="GAA0866630.1"/>
    </source>
</evidence>
<name>A0ABN1MBR2_9FIRM</name>
<gene>
    <name evidence="1" type="ORF">GCM10008917_28500</name>
</gene>
<reference evidence="1 2" key="1">
    <citation type="journal article" date="2019" name="Int. J. Syst. Evol. Microbiol.">
        <title>The Global Catalogue of Microorganisms (GCM) 10K type strain sequencing project: providing services to taxonomists for standard genome sequencing and annotation.</title>
        <authorList>
            <consortium name="The Broad Institute Genomics Platform"/>
            <consortium name="The Broad Institute Genome Sequencing Center for Infectious Disease"/>
            <person name="Wu L."/>
            <person name="Ma J."/>
        </authorList>
    </citation>
    <scope>NUCLEOTIDE SEQUENCE [LARGE SCALE GENOMIC DNA]</scope>
    <source>
        <strain evidence="1 2">JCM 6486</strain>
    </source>
</reference>
<organism evidence="1 2">
    <name type="scientific">Paraclostridium tenue</name>
    <dbReference type="NCBI Taxonomy" id="1737"/>
    <lineage>
        <taxon>Bacteria</taxon>
        <taxon>Bacillati</taxon>
        <taxon>Bacillota</taxon>
        <taxon>Clostridia</taxon>
        <taxon>Peptostreptococcales</taxon>
        <taxon>Peptostreptococcaceae</taxon>
        <taxon>Paraclostridium</taxon>
    </lineage>
</organism>
<evidence type="ECO:0000313" key="2">
    <source>
        <dbReference type="Proteomes" id="UP001400965"/>
    </source>
</evidence>